<reference evidence="1" key="1">
    <citation type="submission" date="2023-04" db="EMBL/GenBank/DDBJ databases">
        <title>Draft Genome sequencing of Naganishia species isolated from polar environments using Oxford Nanopore Technology.</title>
        <authorList>
            <person name="Leo P."/>
            <person name="Venkateswaran K."/>
        </authorList>
    </citation>
    <scope>NUCLEOTIDE SEQUENCE</scope>
    <source>
        <strain evidence="1">MNA-CCFEE 5262</strain>
    </source>
</reference>
<sequence length="624" mass="65904">MKGFAAVPPRDGVSTLQGTGTSVNQALDASPTLKNRDGSRLVTTDSERRNGLPLTSPSTTSLQSSATVGPRSRIHRTLSRPKWLDVDANGGLLKRKTEPALATATVKGADSIGINSRDEVKRRGEDGKGKGKEKPQMRKAVTMDTISTPRPKALPSPRRRVSQSPLYISSGATTSDSPLLDGEQQEVVRSPEQEEPRRITEVSAQEREDSPGETSTPSGMSNTVVGEDTLRSTQEPKSKSPEDSEDAGLAAAVEEIGASKTDDTVTAQQNPTGDSSSQESRLWTWGKWAYTYVPAVRRPTIIPNPDSGAGTADVPVQSESASALPDLEQLAEGGIHETIGSIAASDAKDLIYDTASADEALGIETEQGIGVDPAHRSEVPFFTDNRTSSQSKGTWSLAELAMSAWNWRKGTDNISAITPGVENLPSATGLTTDDVQETEATGEQTLAEVEQPVKSARNPQAAVASASLTANPSGLEDIGNAHSPLQAEHTEDIPTLSRSAWAFATPSRWIPQRVSGVDHASTEERATDVPTSEPGVSTETDEATAVVDAQEQTPENKAAANLPQSQSAAVSSVAAPPIALTSEALEARPSPLLPSSASLVASTRPNLVLPSFNHTFRRPPTRTS</sequence>
<accession>A0ACC2W762</accession>
<comment type="caution">
    <text evidence="1">The sequence shown here is derived from an EMBL/GenBank/DDBJ whole genome shotgun (WGS) entry which is preliminary data.</text>
</comment>
<protein>
    <submittedName>
        <fullName evidence="1">Uncharacterized protein</fullName>
    </submittedName>
</protein>
<dbReference type="EMBL" id="JASBWS010000037">
    <property type="protein sequence ID" value="KAJ9107253.1"/>
    <property type="molecule type" value="Genomic_DNA"/>
</dbReference>
<name>A0ACC2W762_9TREE</name>
<organism evidence="1 2">
    <name type="scientific">Naganishia adeliensis</name>
    <dbReference type="NCBI Taxonomy" id="92952"/>
    <lineage>
        <taxon>Eukaryota</taxon>
        <taxon>Fungi</taxon>
        <taxon>Dikarya</taxon>
        <taxon>Basidiomycota</taxon>
        <taxon>Agaricomycotina</taxon>
        <taxon>Tremellomycetes</taxon>
        <taxon>Filobasidiales</taxon>
        <taxon>Filobasidiaceae</taxon>
        <taxon>Naganishia</taxon>
    </lineage>
</organism>
<evidence type="ECO:0000313" key="1">
    <source>
        <dbReference type="EMBL" id="KAJ9107253.1"/>
    </source>
</evidence>
<keyword evidence="2" id="KW-1185">Reference proteome</keyword>
<proteinExistence type="predicted"/>
<gene>
    <name evidence="1" type="ORF">QFC20_003790</name>
</gene>
<evidence type="ECO:0000313" key="2">
    <source>
        <dbReference type="Proteomes" id="UP001230649"/>
    </source>
</evidence>
<dbReference type="Proteomes" id="UP001230649">
    <property type="component" value="Unassembled WGS sequence"/>
</dbReference>